<evidence type="ECO:0000313" key="3">
    <source>
        <dbReference type="Proteomes" id="UP001306508"/>
    </source>
</evidence>
<proteinExistence type="predicted"/>
<protein>
    <submittedName>
        <fullName evidence="2">Uncharacterized protein</fullName>
    </submittedName>
</protein>
<keyword evidence="1" id="KW-0472">Membrane</keyword>
<keyword evidence="1" id="KW-0812">Transmembrane</keyword>
<keyword evidence="3" id="KW-1185">Reference proteome</keyword>
<dbReference type="Proteomes" id="UP001306508">
    <property type="component" value="Unassembled WGS sequence"/>
</dbReference>
<organism evidence="2 3">
    <name type="scientific">Arxiozyma heterogenica</name>
    <dbReference type="NCBI Taxonomy" id="278026"/>
    <lineage>
        <taxon>Eukaryota</taxon>
        <taxon>Fungi</taxon>
        <taxon>Dikarya</taxon>
        <taxon>Ascomycota</taxon>
        <taxon>Saccharomycotina</taxon>
        <taxon>Saccharomycetes</taxon>
        <taxon>Saccharomycetales</taxon>
        <taxon>Saccharomycetaceae</taxon>
        <taxon>Arxiozyma</taxon>
    </lineage>
</organism>
<dbReference type="AlphaFoldDB" id="A0AAN8A7K7"/>
<evidence type="ECO:0000313" key="2">
    <source>
        <dbReference type="EMBL" id="KAK5780992.1"/>
    </source>
</evidence>
<dbReference type="EMBL" id="JAWIZZ010000038">
    <property type="protein sequence ID" value="KAK5780992.1"/>
    <property type="molecule type" value="Genomic_DNA"/>
</dbReference>
<reference evidence="3" key="1">
    <citation type="submission" date="2023-07" db="EMBL/GenBank/DDBJ databases">
        <title>A draft genome of Kazachstania heterogenica Y-27499.</title>
        <authorList>
            <person name="Donic C."/>
            <person name="Kralova J.S."/>
            <person name="Fidel L."/>
            <person name="Ben-Dor S."/>
            <person name="Jung S."/>
        </authorList>
    </citation>
    <scope>NUCLEOTIDE SEQUENCE [LARGE SCALE GENOMIC DNA]</scope>
    <source>
        <strain evidence="3">Y27499</strain>
    </source>
</reference>
<comment type="caution">
    <text evidence="2">The sequence shown here is derived from an EMBL/GenBank/DDBJ whole genome shotgun (WGS) entry which is preliminary data.</text>
</comment>
<gene>
    <name evidence="2" type="ORF">RI543_001379</name>
</gene>
<accession>A0AAN8A7K7</accession>
<keyword evidence="1" id="KW-1133">Transmembrane helix</keyword>
<sequence length="76" mass="8621">MFRLQLSKAVQKTGSRLLLQQRAYSTGGRVGPNFYVTELKQRFGGVFLWAGTLTLLLGWPAAFYMYHKKVNALPDL</sequence>
<name>A0AAN8A7K7_9SACH</name>
<feature type="transmembrane region" description="Helical" evidence="1">
    <location>
        <begin position="46"/>
        <end position="66"/>
    </location>
</feature>
<evidence type="ECO:0000256" key="1">
    <source>
        <dbReference type="SAM" id="Phobius"/>
    </source>
</evidence>